<dbReference type="InterPro" id="IPR029526">
    <property type="entry name" value="PGBD"/>
</dbReference>
<reference evidence="3 4" key="1">
    <citation type="journal article" date="2021" name="Elife">
        <title>Chloroplast acquisition without the gene transfer in kleptoplastic sea slugs, Plakobranchus ocellatus.</title>
        <authorList>
            <person name="Maeda T."/>
            <person name="Takahashi S."/>
            <person name="Yoshida T."/>
            <person name="Shimamura S."/>
            <person name="Takaki Y."/>
            <person name="Nagai Y."/>
            <person name="Toyoda A."/>
            <person name="Suzuki Y."/>
            <person name="Arimoto A."/>
            <person name="Ishii H."/>
            <person name="Satoh N."/>
            <person name="Nishiyama T."/>
            <person name="Hasebe M."/>
            <person name="Maruyama T."/>
            <person name="Minagawa J."/>
            <person name="Obokata J."/>
            <person name="Shigenobu S."/>
        </authorList>
    </citation>
    <scope>NUCLEOTIDE SEQUENCE [LARGE SCALE GENOMIC DNA]</scope>
</reference>
<feature type="compositionally biased region" description="Low complexity" evidence="1">
    <location>
        <begin position="80"/>
        <end position="97"/>
    </location>
</feature>
<dbReference type="Proteomes" id="UP000735302">
    <property type="component" value="Unassembled WGS sequence"/>
</dbReference>
<dbReference type="EMBL" id="BLXT01000924">
    <property type="protein sequence ID" value="GFN81454.1"/>
    <property type="molecule type" value="Genomic_DNA"/>
</dbReference>
<evidence type="ECO:0000313" key="3">
    <source>
        <dbReference type="EMBL" id="GFN81454.1"/>
    </source>
</evidence>
<evidence type="ECO:0000313" key="4">
    <source>
        <dbReference type="Proteomes" id="UP000735302"/>
    </source>
</evidence>
<evidence type="ECO:0000259" key="2">
    <source>
        <dbReference type="Pfam" id="PF13843"/>
    </source>
</evidence>
<comment type="caution">
    <text evidence="3">The sequence shown here is derived from an EMBL/GenBank/DDBJ whole genome shotgun (WGS) entry which is preliminary data.</text>
</comment>
<dbReference type="PANTHER" id="PTHR46599:SF3">
    <property type="entry name" value="PIGGYBAC TRANSPOSABLE ELEMENT-DERIVED PROTEIN 4"/>
    <property type="match status" value="1"/>
</dbReference>
<evidence type="ECO:0000256" key="1">
    <source>
        <dbReference type="SAM" id="MobiDB-lite"/>
    </source>
</evidence>
<feature type="domain" description="PiggyBac transposable element-derived protein" evidence="2">
    <location>
        <begin position="134"/>
        <end position="260"/>
    </location>
</feature>
<name>A0AAV3YEH4_9GAST</name>
<dbReference type="AlphaFoldDB" id="A0AAV3YEH4"/>
<gene>
    <name evidence="3" type="ORF">PoB_000796000</name>
</gene>
<dbReference type="PANTHER" id="PTHR46599">
    <property type="entry name" value="PIGGYBAC TRANSPOSABLE ELEMENT-DERIVED PROTEIN 4"/>
    <property type="match status" value="1"/>
</dbReference>
<accession>A0AAV3YEH4</accession>
<feature type="region of interest" description="Disordered" evidence="1">
    <location>
        <begin position="1"/>
        <end position="123"/>
    </location>
</feature>
<proteinExistence type="predicted"/>
<protein>
    <submittedName>
        <fullName evidence="3">PiggyBac transposable element-derived protein 4-like</fullName>
    </submittedName>
</protein>
<dbReference type="Pfam" id="PF13843">
    <property type="entry name" value="DDE_Tnp_1_7"/>
    <property type="match status" value="1"/>
</dbReference>
<organism evidence="3 4">
    <name type="scientific">Plakobranchus ocellatus</name>
    <dbReference type="NCBI Taxonomy" id="259542"/>
    <lineage>
        <taxon>Eukaryota</taxon>
        <taxon>Metazoa</taxon>
        <taxon>Spiralia</taxon>
        <taxon>Lophotrochozoa</taxon>
        <taxon>Mollusca</taxon>
        <taxon>Gastropoda</taxon>
        <taxon>Heterobranchia</taxon>
        <taxon>Euthyneura</taxon>
        <taxon>Panpulmonata</taxon>
        <taxon>Sacoglossa</taxon>
        <taxon>Placobranchoidea</taxon>
        <taxon>Plakobranchidae</taxon>
        <taxon>Plakobranchus</taxon>
    </lineage>
</organism>
<feature type="compositionally biased region" description="Polar residues" evidence="1">
    <location>
        <begin position="64"/>
        <end position="75"/>
    </location>
</feature>
<keyword evidence="4" id="KW-1185">Reference proteome</keyword>
<feature type="compositionally biased region" description="Low complexity" evidence="1">
    <location>
        <begin position="33"/>
        <end position="56"/>
    </location>
</feature>
<sequence length="261" mass="29399">MAKYNRGKRNIQPPKRFRAEEAFTLLDEADNVSDSNSDNESSSRSTSPSSDSSSSEPRSRSMPGPSTHSKSNSRSRPGPSHQQTSSDTSRSRSNGQSASDWGPAIEGDRTSSTFRFLPSKPPGVQPGILPDECTPMDAFLCIFTEDIKDSLVESINAFATRKCQRHNPPTKRSRFGAWYPVTRAEMYKFFATVTLMGIDPVPVIQDFWSTNPFHYKPIYHQLFARERFLSLFQTMLHTGLPEAESKDKIEPFINSLCSRFR</sequence>